<dbReference type="InterPro" id="IPR049712">
    <property type="entry name" value="Poly_export"/>
</dbReference>
<dbReference type="Gene3D" id="3.10.560.10">
    <property type="entry name" value="Outer membrane lipoprotein wza domain like"/>
    <property type="match status" value="1"/>
</dbReference>
<evidence type="ECO:0000256" key="2">
    <source>
        <dbReference type="SAM" id="SignalP"/>
    </source>
</evidence>
<evidence type="ECO:0000313" key="5">
    <source>
        <dbReference type="EMBL" id="GGE47205.1"/>
    </source>
</evidence>
<feature type="domain" description="Soluble ligand binding" evidence="4">
    <location>
        <begin position="115"/>
        <end position="167"/>
    </location>
</feature>
<protein>
    <recommendedName>
        <fullName evidence="7">Polysaccharide export outer membrane protein</fullName>
    </recommendedName>
</protein>
<dbReference type="Pfam" id="PF02563">
    <property type="entry name" value="Poly_export"/>
    <property type="match status" value="1"/>
</dbReference>
<dbReference type="InterPro" id="IPR019554">
    <property type="entry name" value="Soluble_ligand-bd"/>
</dbReference>
<evidence type="ECO:0000256" key="1">
    <source>
        <dbReference type="ARBA" id="ARBA00022729"/>
    </source>
</evidence>
<dbReference type="GO" id="GO:0015159">
    <property type="term" value="F:polysaccharide transmembrane transporter activity"/>
    <property type="evidence" value="ECO:0007669"/>
    <property type="project" value="InterPro"/>
</dbReference>
<dbReference type="Proteomes" id="UP000612855">
    <property type="component" value="Unassembled WGS sequence"/>
</dbReference>
<feature type="chain" id="PRO_5037962045" description="Polysaccharide export outer membrane protein" evidence="2">
    <location>
        <begin position="20"/>
        <end position="203"/>
    </location>
</feature>
<evidence type="ECO:0000259" key="4">
    <source>
        <dbReference type="Pfam" id="PF10531"/>
    </source>
</evidence>
<sequence>MIRLFVFLAAMLTAGSAVAQSGNYAIREGDTLRVEVAEDSSLNRSVLVLPGGKISFPYAGAVQASGRTTSQVERALSTQMASAFASPPSVYVAVTNIPERLGGDMAEEEEETIAIYMLGEVDKPGLIEVKPGTTILQALSQAGGLSPFAATKRVQLRRRDPQSGKEYVYKINYRAISDGAALTGNVYLSEGDVILIPERRLFE</sequence>
<dbReference type="InterPro" id="IPR003715">
    <property type="entry name" value="Poly_export_N"/>
</dbReference>
<keyword evidence="1 2" id="KW-0732">Signal</keyword>
<evidence type="ECO:0000259" key="3">
    <source>
        <dbReference type="Pfam" id="PF02563"/>
    </source>
</evidence>
<reference evidence="6" key="1">
    <citation type="journal article" date="2019" name="Int. J. Syst. Evol. Microbiol.">
        <title>The Global Catalogue of Microorganisms (GCM) 10K type strain sequencing project: providing services to taxonomists for standard genome sequencing and annotation.</title>
        <authorList>
            <consortium name="The Broad Institute Genomics Platform"/>
            <consortium name="The Broad Institute Genome Sequencing Center for Infectious Disease"/>
            <person name="Wu L."/>
            <person name="Ma J."/>
        </authorList>
    </citation>
    <scope>NUCLEOTIDE SEQUENCE [LARGE SCALE GENOMIC DNA]</scope>
    <source>
        <strain evidence="6">CGMCC 1.12664</strain>
    </source>
</reference>
<keyword evidence="6" id="KW-1185">Reference proteome</keyword>
<dbReference type="PANTHER" id="PTHR33619">
    <property type="entry name" value="POLYSACCHARIDE EXPORT PROTEIN GFCE-RELATED"/>
    <property type="match status" value="1"/>
</dbReference>
<evidence type="ECO:0000313" key="6">
    <source>
        <dbReference type="Proteomes" id="UP000612855"/>
    </source>
</evidence>
<comment type="caution">
    <text evidence="5">The sequence shown here is derived from an EMBL/GenBank/DDBJ whole genome shotgun (WGS) entry which is preliminary data.</text>
</comment>
<dbReference type="PANTHER" id="PTHR33619:SF3">
    <property type="entry name" value="POLYSACCHARIDE EXPORT PROTEIN GFCE-RELATED"/>
    <property type="match status" value="1"/>
</dbReference>
<dbReference type="EMBL" id="BMFJ01000002">
    <property type="protein sequence ID" value="GGE47205.1"/>
    <property type="molecule type" value="Genomic_DNA"/>
</dbReference>
<gene>
    <name evidence="5" type="ORF">GCM10011360_38090</name>
</gene>
<proteinExistence type="predicted"/>
<dbReference type="AlphaFoldDB" id="A0A917AF57"/>
<dbReference type="Gene3D" id="3.30.1950.10">
    <property type="entry name" value="wza like domain"/>
    <property type="match status" value="1"/>
</dbReference>
<dbReference type="RefSeq" id="WP_188479401.1">
    <property type="nucleotide sequence ID" value="NZ_BMFJ01000002.1"/>
</dbReference>
<organism evidence="5 6">
    <name type="scientific">Primorskyibacter flagellatus</name>
    <dbReference type="NCBI Taxonomy" id="1387277"/>
    <lineage>
        <taxon>Bacteria</taxon>
        <taxon>Pseudomonadati</taxon>
        <taxon>Pseudomonadota</taxon>
        <taxon>Alphaproteobacteria</taxon>
        <taxon>Rhodobacterales</taxon>
        <taxon>Roseobacteraceae</taxon>
        <taxon>Primorskyibacter</taxon>
    </lineage>
</organism>
<feature type="domain" description="Polysaccharide export protein N-terminal" evidence="3">
    <location>
        <begin position="19"/>
        <end position="95"/>
    </location>
</feature>
<feature type="signal peptide" evidence="2">
    <location>
        <begin position="1"/>
        <end position="19"/>
    </location>
</feature>
<name>A0A917AF57_9RHOB</name>
<dbReference type="Pfam" id="PF10531">
    <property type="entry name" value="SLBB"/>
    <property type="match status" value="1"/>
</dbReference>
<evidence type="ECO:0008006" key="7">
    <source>
        <dbReference type="Google" id="ProtNLM"/>
    </source>
</evidence>
<accession>A0A917AF57</accession>